<organism evidence="1">
    <name type="scientific">uncultured Caudovirales phage</name>
    <dbReference type="NCBI Taxonomy" id="2100421"/>
    <lineage>
        <taxon>Viruses</taxon>
        <taxon>Duplodnaviria</taxon>
        <taxon>Heunggongvirae</taxon>
        <taxon>Uroviricota</taxon>
        <taxon>Caudoviricetes</taxon>
        <taxon>Peduoviridae</taxon>
        <taxon>Maltschvirus</taxon>
        <taxon>Maltschvirus maltsch</taxon>
    </lineage>
</organism>
<reference evidence="1" key="1">
    <citation type="submission" date="2020-04" db="EMBL/GenBank/DDBJ databases">
        <authorList>
            <person name="Chiriac C."/>
            <person name="Salcher M."/>
            <person name="Ghai R."/>
            <person name="Kavagutti S V."/>
        </authorList>
    </citation>
    <scope>NUCLEOTIDE SEQUENCE</scope>
</reference>
<evidence type="ECO:0008006" key="2">
    <source>
        <dbReference type="Google" id="ProtNLM"/>
    </source>
</evidence>
<evidence type="ECO:0000313" key="1">
    <source>
        <dbReference type="EMBL" id="CAB4162590.1"/>
    </source>
</evidence>
<gene>
    <name evidence="1" type="ORF">UFOVP785_64</name>
</gene>
<dbReference type="EMBL" id="LR796736">
    <property type="protein sequence ID" value="CAB4162590.1"/>
    <property type="molecule type" value="Genomic_DNA"/>
</dbReference>
<proteinExistence type="predicted"/>
<name>A0A6J5NS25_9CAUD</name>
<accession>A0A6J5NS25</accession>
<protein>
    <recommendedName>
        <fullName evidence="2">DUF4258 domain-containing protein</fullName>
    </recommendedName>
</protein>
<sequence>MPLPDYTILFSQHALERLAERSLSPQRLLKLLRKTPIHQWKSHGVVARHDSDSKQVTIVTCWPERTAYKVRLRDTEFRLKRQRRR</sequence>